<keyword evidence="1" id="KW-0472">Membrane</keyword>
<keyword evidence="1" id="KW-1133">Transmembrane helix</keyword>
<dbReference type="EMBL" id="JAEEGB010000004">
    <property type="protein sequence ID" value="MBI6871630.1"/>
    <property type="molecule type" value="Genomic_DNA"/>
</dbReference>
<dbReference type="RefSeq" id="WP_211141087.1">
    <property type="nucleotide sequence ID" value="NZ_JAEEGB010000004.1"/>
</dbReference>
<keyword evidence="1" id="KW-0812">Transmembrane</keyword>
<gene>
    <name evidence="2" type="ORF">I6U51_02770</name>
</gene>
<reference evidence="2" key="1">
    <citation type="submission" date="2020-12" db="EMBL/GenBank/DDBJ databases">
        <title>Clostridium thailandense sp. nov., a novel acetogenic bacterium isolated from peat land soil in Thailand.</title>
        <authorList>
            <person name="Chaikitkaew S."/>
            <person name="Birkeland N.K."/>
        </authorList>
    </citation>
    <scope>NUCLEOTIDE SEQUENCE</scope>
    <source>
        <strain evidence="2">DSM 17425</strain>
    </source>
</reference>
<sequence length="57" mass="6473">MMNYHIFAIVGILGMILFISVMGLLIYSLILFIKFANLGIESFTIYINKNSKSNNLN</sequence>
<keyword evidence="3" id="KW-1185">Reference proteome</keyword>
<dbReference type="AlphaFoldDB" id="A0A934HWH1"/>
<evidence type="ECO:0000313" key="3">
    <source>
        <dbReference type="Proteomes" id="UP000622687"/>
    </source>
</evidence>
<protein>
    <submittedName>
        <fullName evidence="2">Uncharacterized protein</fullName>
    </submittedName>
</protein>
<organism evidence="2 3">
    <name type="scientific">Clostridium aciditolerans</name>
    <dbReference type="NCBI Taxonomy" id="339861"/>
    <lineage>
        <taxon>Bacteria</taxon>
        <taxon>Bacillati</taxon>
        <taxon>Bacillota</taxon>
        <taxon>Clostridia</taxon>
        <taxon>Eubacteriales</taxon>
        <taxon>Clostridiaceae</taxon>
        <taxon>Clostridium</taxon>
    </lineage>
</organism>
<name>A0A934HWH1_9CLOT</name>
<comment type="caution">
    <text evidence="2">The sequence shown here is derived from an EMBL/GenBank/DDBJ whole genome shotgun (WGS) entry which is preliminary data.</text>
</comment>
<evidence type="ECO:0000313" key="2">
    <source>
        <dbReference type="EMBL" id="MBI6871630.1"/>
    </source>
</evidence>
<accession>A0A934HWH1</accession>
<feature type="transmembrane region" description="Helical" evidence="1">
    <location>
        <begin position="6"/>
        <end position="33"/>
    </location>
</feature>
<evidence type="ECO:0000256" key="1">
    <source>
        <dbReference type="SAM" id="Phobius"/>
    </source>
</evidence>
<proteinExistence type="predicted"/>
<dbReference type="Proteomes" id="UP000622687">
    <property type="component" value="Unassembled WGS sequence"/>
</dbReference>